<sequence>MASYAERMLNELELGQTEDAKKSYALALRHDDDDTIYSLAEELYGLGFSNQAKRAYQNY</sequence>
<reference evidence="1 2" key="1">
    <citation type="submission" date="2018-06" db="EMBL/GenBank/DDBJ databases">
        <authorList>
            <consortium name="Pathogen Informatics"/>
            <person name="Doyle S."/>
        </authorList>
    </citation>
    <scope>NUCLEOTIDE SEQUENCE [LARGE SCALE GENOMIC DNA]</scope>
    <source>
        <strain evidence="1 2">NCTC13645</strain>
    </source>
</reference>
<proteinExistence type="predicted"/>
<name>A0A380P211_WEIVI</name>
<dbReference type="AlphaFoldDB" id="A0A380P211"/>
<evidence type="ECO:0000313" key="2">
    <source>
        <dbReference type="Proteomes" id="UP000254621"/>
    </source>
</evidence>
<accession>A0A380P211</accession>
<organism evidence="1 2">
    <name type="scientific">Weissella viridescens</name>
    <name type="common">Lactobacillus viridescens</name>
    <dbReference type="NCBI Taxonomy" id="1629"/>
    <lineage>
        <taxon>Bacteria</taxon>
        <taxon>Bacillati</taxon>
        <taxon>Bacillota</taxon>
        <taxon>Bacilli</taxon>
        <taxon>Lactobacillales</taxon>
        <taxon>Lactobacillaceae</taxon>
        <taxon>Weissella</taxon>
    </lineage>
</organism>
<dbReference type="EMBL" id="UHIV01000004">
    <property type="protein sequence ID" value="SUP59266.1"/>
    <property type="molecule type" value="Genomic_DNA"/>
</dbReference>
<gene>
    <name evidence="1" type="ORF">NCTC13645_01520</name>
</gene>
<protein>
    <submittedName>
        <fullName evidence="1">Uncharacterized protein</fullName>
    </submittedName>
</protein>
<dbReference type="Proteomes" id="UP000254621">
    <property type="component" value="Unassembled WGS sequence"/>
</dbReference>
<evidence type="ECO:0000313" key="1">
    <source>
        <dbReference type="EMBL" id="SUP59266.1"/>
    </source>
</evidence>